<dbReference type="STRING" id="1802619.A2797_01975"/>
<sequence length="293" mass="32555">MASSDPKFSIERIEYWIKWLSESFASGKWDSHSLGRGFNFQEIVPYEQAPDPGLINWPATLGSYPLEIQVTQYREERNVPVYVLGDLTRSMFFGTDDWLKQERLALIAALLAFSVGRSNDRLRFIGFSDKAELDFTRSGGDAFPALLAEEILRFYPTGGGFGGLVQAAASVPAYPKALVVIVSDFLGNLSQVEESIQPLAHRHDLLPIVLWDRAESAWSGGSLPLPVCDAETGRLIDVFNPKAALARNMAALKRKITELFQGYDTEPAFLDQVRESDVDALISAFFSKRLKAA</sequence>
<evidence type="ECO:0000313" key="3">
    <source>
        <dbReference type="Proteomes" id="UP000179005"/>
    </source>
</evidence>
<dbReference type="PANTHER" id="PTHR33608">
    <property type="entry name" value="BLL2464 PROTEIN"/>
    <property type="match status" value="1"/>
</dbReference>
<accession>A0A1F4VGN9</accession>
<proteinExistence type="predicted"/>
<dbReference type="AlphaFoldDB" id="A0A1F4VGN9"/>
<dbReference type="EMBL" id="MEVC01000003">
    <property type="protein sequence ID" value="OGC56110.1"/>
    <property type="molecule type" value="Genomic_DNA"/>
</dbReference>
<comment type="caution">
    <text evidence="2">The sequence shown here is derived from an EMBL/GenBank/DDBJ whole genome shotgun (WGS) entry which is preliminary data.</text>
</comment>
<gene>
    <name evidence="2" type="ORF">A2797_01975</name>
</gene>
<organism evidence="2 3">
    <name type="scientific">candidate division WWE3 bacterium RIFCSPHIGHO2_01_FULL_48_15</name>
    <dbReference type="NCBI Taxonomy" id="1802619"/>
    <lineage>
        <taxon>Bacteria</taxon>
        <taxon>Katanobacteria</taxon>
    </lineage>
</organism>
<reference evidence="2 3" key="1">
    <citation type="journal article" date="2016" name="Nat. Commun.">
        <title>Thousands of microbial genomes shed light on interconnected biogeochemical processes in an aquifer system.</title>
        <authorList>
            <person name="Anantharaman K."/>
            <person name="Brown C.T."/>
            <person name="Hug L.A."/>
            <person name="Sharon I."/>
            <person name="Castelle C.J."/>
            <person name="Probst A.J."/>
            <person name="Thomas B.C."/>
            <person name="Singh A."/>
            <person name="Wilkins M.J."/>
            <person name="Karaoz U."/>
            <person name="Brodie E.L."/>
            <person name="Williams K.H."/>
            <person name="Hubbard S.S."/>
            <person name="Banfield J.F."/>
        </authorList>
    </citation>
    <scope>NUCLEOTIDE SEQUENCE [LARGE SCALE GENOMIC DNA]</scope>
</reference>
<feature type="domain" description="DUF58" evidence="1">
    <location>
        <begin position="68"/>
        <end position="250"/>
    </location>
</feature>
<dbReference type="InterPro" id="IPR002881">
    <property type="entry name" value="DUF58"/>
</dbReference>
<dbReference type="Pfam" id="PF01882">
    <property type="entry name" value="DUF58"/>
    <property type="match status" value="1"/>
</dbReference>
<evidence type="ECO:0000313" key="2">
    <source>
        <dbReference type="EMBL" id="OGC56110.1"/>
    </source>
</evidence>
<protein>
    <recommendedName>
        <fullName evidence="1">DUF58 domain-containing protein</fullName>
    </recommendedName>
</protein>
<name>A0A1F4VGN9_UNCKA</name>
<dbReference type="InterPro" id="IPR036465">
    <property type="entry name" value="vWFA_dom_sf"/>
</dbReference>
<dbReference type="SUPFAM" id="SSF53300">
    <property type="entry name" value="vWA-like"/>
    <property type="match status" value="1"/>
</dbReference>
<evidence type="ECO:0000259" key="1">
    <source>
        <dbReference type="Pfam" id="PF01882"/>
    </source>
</evidence>
<dbReference type="PANTHER" id="PTHR33608:SF6">
    <property type="entry name" value="BLL2464 PROTEIN"/>
    <property type="match status" value="1"/>
</dbReference>
<dbReference type="Proteomes" id="UP000179005">
    <property type="component" value="Unassembled WGS sequence"/>
</dbReference>